<keyword evidence="2" id="KW-0808">Transferase</keyword>
<dbReference type="GO" id="GO:0008168">
    <property type="term" value="F:methyltransferase activity"/>
    <property type="evidence" value="ECO:0007669"/>
    <property type="project" value="UniProtKB-KW"/>
</dbReference>
<dbReference type="SUPFAM" id="SSF53335">
    <property type="entry name" value="S-adenosyl-L-methionine-dependent methyltransferases"/>
    <property type="match status" value="1"/>
</dbReference>
<accession>A0A926I2E0</accession>
<dbReference type="GO" id="GO:0032259">
    <property type="term" value="P:methylation"/>
    <property type="evidence" value="ECO:0007669"/>
    <property type="project" value="UniProtKB-KW"/>
</dbReference>
<keyword evidence="3" id="KW-1185">Reference proteome</keyword>
<dbReference type="EMBL" id="JACRSQ010000021">
    <property type="protein sequence ID" value="MBC8544398.1"/>
    <property type="molecule type" value="Genomic_DNA"/>
</dbReference>
<feature type="domain" description="Methyltransferase" evidence="1">
    <location>
        <begin position="44"/>
        <end position="134"/>
    </location>
</feature>
<gene>
    <name evidence="2" type="ORF">H8730_12700</name>
</gene>
<dbReference type="InterPro" id="IPR029063">
    <property type="entry name" value="SAM-dependent_MTases_sf"/>
</dbReference>
<dbReference type="CDD" id="cd02440">
    <property type="entry name" value="AdoMet_MTases"/>
    <property type="match status" value="1"/>
</dbReference>
<name>A0A926I2E0_9FIRM</name>
<dbReference type="RefSeq" id="WP_177715493.1">
    <property type="nucleotide sequence ID" value="NZ_JACRSQ010000021.1"/>
</dbReference>
<dbReference type="Gene3D" id="3.40.50.150">
    <property type="entry name" value="Vaccinia Virus protein VP39"/>
    <property type="match status" value="1"/>
</dbReference>
<organism evidence="2 3">
    <name type="scientific">Bianquea renquensis</name>
    <dbReference type="NCBI Taxonomy" id="2763661"/>
    <lineage>
        <taxon>Bacteria</taxon>
        <taxon>Bacillati</taxon>
        <taxon>Bacillota</taxon>
        <taxon>Clostridia</taxon>
        <taxon>Eubacteriales</taxon>
        <taxon>Bianqueaceae</taxon>
        <taxon>Bianquea</taxon>
    </lineage>
</organism>
<dbReference type="Pfam" id="PF13649">
    <property type="entry name" value="Methyltransf_25"/>
    <property type="match status" value="1"/>
</dbReference>
<dbReference type="InterPro" id="IPR041698">
    <property type="entry name" value="Methyltransf_25"/>
</dbReference>
<dbReference type="AlphaFoldDB" id="A0A926I2E0"/>
<evidence type="ECO:0000259" key="1">
    <source>
        <dbReference type="Pfam" id="PF13649"/>
    </source>
</evidence>
<protein>
    <submittedName>
        <fullName evidence="2">Methyltransferase domain-containing protein</fullName>
    </submittedName>
</protein>
<keyword evidence="2" id="KW-0489">Methyltransferase</keyword>
<proteinExistence type="predicted"/>
<evidence type="ECO:0000313" key="3">
    <source>
        <dbReference type="Proteomes" id="UP000657006"/>
    </source>
</evidence>
<sequence>MDKGNKGFWDRWAGRYDRTMSGNQNTYIQIVDRIRQALNRKMTVLELCCGTGILSVQIAGSTRLLEATDFSEEMIRQARRKNGSSRLHFSVQDATHLPYAPESFDAVIISNALHIMPEPEAALQNIRRVLKREGLLIAPTFTAAGSFFGRIKIRMMELTGFKVFHKWSPESYLAFLYENGFQVTRSEIFGGPLKLTYVEAKQIWKRSEYHDQDHVTG</sequence>
<dbReference type="PANTHER" id="PTHR43591">
    <property type="entry name" value="METHYLTRANSFERASE"/>
    <property type="match status" value="1"/>
</dbReference>
<evidence type="ECO:0000313" key="2">
    <source>
        <dbReference type="EMBL" id="MBC8544398.1"/>
    </source>
</evidence>
<dbReference type="Proteomes" id="UP000657006">
    <property type="component" value="Unassembled WGS sequence"/>
</dbReference>
<comment type="caution">
    <text evidence="2">The sequence shown here is derived from an EMBL/GenBank/DDBJ whole genome shotgun (WGS) entry which is preliminary data.</text>
</comment>
<reference evidence="2" key="1">
    <citation type="submission" date="2020-08" db="EMBL/GenBank/DDBJ databases">
        <title>Genome public.</title>
        <authorList>
            <person name="Liu C."/>
            <person name="Sun Q."/>
        </authorList>
    </citation>
    <scope>NUCLEOTIDE SEQUENCE</scope>
    <source>
        <strain evidence="2">NSJ-32</strain>
    </source>
</reference>